<organism evidence="2 3">
    <name type="scientific">Ladona fulva</name>
    <name type="common">Scarce chaser dragonfly</name>
    <name type="synonym">Libellula fulva</name>
    <dbReference type="NCBI Taxonomy" id="123851"/>
    <lineage>
        <taxon>Eukaryota</taxon>
        <taxon>Metazoa</taxon>
        <taxon>Ecdysozoa</taxon>
        <taxon>Arthropoda</taxon>
        <taxon>Hexapoda</taxon>
        <taxon>Insecta</taxon>
        <taxon>Pterygota</taxon>
        <taxon>Palaeoptera</taxon>
        <taxon>Odonata</taxon>
        <taxon>Epiprocta</taxon>
        <taxon>Anisoptera</taxon>
        <taxon>Libelluloidea</taxon>
        <taxon>Libellulidae</taxon>
        <taxon>Ladona</taxon>
    </lineage>
</organism>
<comment type="caution">
    <text evidence="2">The sequence shown here is derived from an EMBL/GenBank/DDBJ whole genome shotgun (WGS) entry which is preliminary data.</text>
</comment>
<evidence type="ECO:0000313" key="2">
    <source>
        <dbReference type="EMBL" id="KAG8223787.1"/>
    </source>
</evidence>
<evidence type="ECO:0000256" key="1">
    <source>
        <dbReference type="SAM" id="SignalP"/>
    </source>
</evidence>
<feature type="signal peptide" evidence="1">
    <location>
        <begin position="1"/>
        <end position="25"/>
    </location>
</feature>
<keyword evidence="1" id="KW-0732">Signal</keyword>
<keyword evidence="3" id="KW-1185">Reference proteome</keyword>
<dbReference type="Proteomes" id="UP000792457">
    <property type="component" value="Unassembled WGS sequence"/>
</dbReference>
<proteinExistence type="predicted"/>
<dbReference type="EMBL" id="KZ308173">
    <property type="protein sequence ID" value="KAG8223787.1"/>
    <property type="molecule type" value="Genomic_DNA"/>
</dbReference>
<reference evidence="2" key="1">
    <citation type="submission" date="2013-04" db="EMBL/GenBank/DDBJ databases">
        <authorList>
            <person name="Qu J."/>
            <person name="Murali S.C."/>
            <person name="Bandaranaike D."/>
            <person name="Bellair M."/>
            <person name="Blankenburg K."/>
            <person name="Chao H."/>
            <person name="Dinh H."/>
            <person name="Doddapaneni H."/>
            <person name="Downs B."/>
            <person name="Dugan-Rocha S."/>
            <person name="Elkadiri S."/>
            <person name="Gnanaolivu R.D."/>
            <person name="Hernandez B."/>
            <person name="Javaid M."/>
            <person name="Jayaseelan J.C."/>
            <person name="Lee S."/>
            <person name="Li M."/>
            <person name="Ming W."/>
            <person name="Munidasa M."/>
            <person name="Muniz J."/>
            <person name="Nguyen L."/>
            <person name="Ongeri F."/>
            <person name="Osuji N."/>
            <person name="Pu L.-L."/>
            <person name="Puazo M."/>
            <person name="Qu C."/>
            <person name="Quiroz J."/>
            <person name="Raj R."/>
            <person name="Weissenberger G."/>
            <person name="Xin Y."/>
            <person name="Zou X."/>
            <person name="Han Y."/>
            <person name="Richards S."/>
            <person name="Worley K."/>
            <person name="Muzny D."/>
            <person name="Gibbs R."/>
        </authorList>
    </citation>
    <scope>NUCLEOTIDE SEQUENCE</scope>
    <source>
        <strain evidence="2">Sampled in the wild</strain>
    </source>
</reference>
<reference evidence="2" key="2">
    <citation type="submission" date="2017-10" db="EMBL/GenBank/DDBJ databases">
        <title>Ladona fulva Genome sequencing and assembly.</title>
        <authorList>
            <person name="Murali S."/>
            <person name="Richards S."/>
            <person name="Bandaranaike D."/>
            <person name="Bellair M."/>
            <person name="Blankenburg K."/>
            <person name="Chao H."/>
            <person name="Dinh H."/>
            <person name="Doddapaneni H."/>
            <person name="Dugan-Rocha S."/>
            <person name="Elkadiri S."/>
            <person name="Gnanaolivu R."/>
            <person name="Hernandez B."/>
            <person name="Skinner E."/>
            <person name="Javaid M."/>
            <person name="Lee S."/>
            <person name="Li M."/>
            <person name="Ming W."/>
            <person name="Munidasa M."/>
            <person name="Muniz J."/>
            <person name="Nguyen L."/>
            <person name="Hughes D."/>
            <person name="Osuji N."/>
            <person name="Pu L.-L."/>
            <person name="Puazo M."/>
            <person name="Qu C."/>
            <person name="Quiroz J."/>
            <person name="Raj R."/>
            <person name="Weissenberger G."/>
            <person name="Xin Y."/>
            <person name="Zou X."/>
            <person name="Han Y."/>
            <person name="Worley K."/>
            <person name="Muzny D."/>
            <person name="Gibbs R."/>
        </authorList>
    </citation>
    <scope>NUCLEOTIDE SEQUENCE</scope>
    <source>
        <strain evidence="2">Sampled in the wild</strain>
    </source>
</reference>
<accession>A0A8K0JW81</accession>
<sequence length="179" mass="19651">MNLLSSYRPTLFLTLLSVFFHRSFTQDVHTCLNCLTSQQDVREITGDVKQQQSFTIHTHAGPENTAENEGFIPAGNTAGNPDFIPVENTARNAGFIPVRNTADNVEGHSQGGSKNTLDNVGFIPMEGQLCPEGHHLVNGECSLIFSSRDELVIVGLYTFRTEIVKPNCSTKNAIEINSK</sequence>
<gene>
    <name evidence="2" type="ORF">J437_LFUL001507</name>
</gene>
<feature type="chain" id="PRO_5035422242" evidence="1">
    <location>
        <begin position="26"/>
        <end position="179"/>
    </location>
</feature>
<protein>
    <submittedName>
        <fullName evidence="2">Uncharacterized protein</fullName>
    </submittedName>
</protein>
<name>A0A8K0JW81_LADFU</name>
<evidence type="ECO:0000313" key="3">
    <source>
        <dbReference type="Proteomes" id="UP000792457"/>
    </source>
</evidence>
<dbReference type="AlphaFoldDB" id="A0A8K0JW81"/>